<dbReference type="InterPro" id="IPR013762">
    <property type="entry name" value="Integrase-like_cat_sf"/>
</dbReference>
<gene>
    <name evidence="9" type="ORF">SAMN02745165_00006</name>
</gene>
<organism evidence="9 10">
    <name type="scientific">Malonomonas rubra DSM 5091</name>
    <dbReference type="NCBI Taxonomy" id="1122189"/>
    <lineage>
        <taxon>Bacteria</taxon>
        <taxon>Pseudomonadati</taxon>
        <taxon>Thermodesulfobacteriota</taxon>
        <taxon>Desulfuromonadia</taxon>
        <taxon>Desulfuromonadales</taxon>
        <taxon>Geopsychrobacteraceae</taxon>
        <taxon>Malonomonas</taxon>
    </lineage>
</organism>
<evidence type="ECO:0000256" key="2">
    <source>
        <dbReference type="ARBA" id="ARBA00022908"/>
    </source>
</evidence>
<dbReference type="SUPFAM" id="SSF56349">
    <property type="entry name" value="DNA breaking-rejoining enzymes"/>
    <property type="match status" value="1"/>
</dbReference>
<dbReference type="PROSITE" id="PS51900">
    <property type="entry name" value="CB"/>
    <property type="match status" value="1"/>
</dbReference>
<evidence type="ECO:0000313" key="10">
    <source>
        <dbReference type="Proteomes" id="UP000184171"/>
    </source>
</evidence>
<dbReference type="InterPro" id="IPR050090">
    <property type="entry name" value="Tyrosine_recombinase_XerCD"/>
</dbReference>
<keyword evidence="4" id="KW-0233">DNA recombination</keyword>
<dbReference type="Proteomes" id="UP000184171">
    <property type="component" value="Unassembled WGS sequence"/>
</dbReference>
<evidence type="ECO:0000259" key="8">
    <source>
        <dbReference type="PROSITE" id="PS51900"/>
    </source>
</evidence>
<dbReference type="OrthoDB" id="9784724at2"/>
<evidence type="ECO:0000256" key="4">
    <source>
        <dbReference type="ARBA" id="ARBA00023172"/>
    </source>
</evidence>
<evidence type="ECO:0000256" key="1">
    <source>
        <dbReference type="ARBA" id="ARBA00008857"/>
    </source>
</evidence>
<dbReference type="InterPro" id="IPR011010">
    <property type="entry name" value="DNA_brk_join_enz"/>
</dbReference>
<dbReference type="GO" id="GO:0015074">
    <property type="term" value="P:DNA integration"/>
    <property type="evidence" value="ECO:0007669"/>
    <property type="project" value="UniProtKB-KW"/>
</dbReference>
<dbReference type="PROSITE" id="PS51898">
    <property type="entry name" value="TYR_RECOMBINASE"/>
    <property type="match status" value="1"/>
</dbReference>
<dbReference type="Gene3D" id="1.10.443.10">
    <property type="entry name" value="Intergrase catalytic core"/>
    <property type="match status" value="1"/>
</dbReference>
<dbReference type="GO" id="GO:0006310">
    <property type="term" value="P:DNA recombination"/>
    <property type="evidence" value="ECO:0007669"/>
    <property type="project" value="UniProtKB-KW"/>
</dbReference>
<dbReference type="RefSeq" id="WP_161947595.1">
    <property type="nucleotide sequence ID" value="NZ_FQZT01000001.1"/>
</dbReference>
<dbReference type="PANTHER" id="PTHR30349:SF41">
    <property type="entry name" value="INTEGRASE_RECOMBINASE PROTEIN MJ0367-RELATED"/>
    <property type="match status" value="1"/>
</dbReference>
<name>A0A1M6B1N7_MALRU</name>
<dbReference type="GO" id="GO:0003677">
    <property type="term" value="F:DNA binding"/>
    <property type="evidence" value="ECO:0007669"/>
    <property type="project" value="UniProtKB-UniRule"/>
</dbReference>
<comment type="similarity">
    <text evidence="1">Belongs to the 'phage' integrase family.</text>
</comment>
<evidence type="ECO:0000313" key="9">
    <source>
        <dbReference type="EMBL" id="SHI42631.1"/>
    </source>
</evidence>
<proteinExistence type="inferred from homology"/>
<dbReference type="InterPro" id="IPR002104">
    <property type="entry name" value="Integrase_catalytic"/>
</dbReference>
<dbReference type="PANTHER" id="PTHR30349">
    <property type="entry name" value="PHAGE INTEGRASE-RELATED"/>
    <property type="match status" value="1"/>
</dbReference>
<feature type="region of interest" description="Disordered" evidence="6">
    <location>
        <begin position="73"/>
        <end position="93"/>
    </location>
</feature>
<evidence type="ECO:0000256" key="3">
    <source>
        <dbReference type="ARBA" id="ARBA00023125"/>
    </source>
</evidence>
<evidence type="ECO:0000259" key="7">
    <source>
        <dbReference type="PROSITE" id="PS51898"/>
    </source>
</evidence>
<feature type="domain" description="Core-binding (CB)" evidence="8">
    <location>
        <begin position="114"/>
        <end position="196"/>
    </location>
</feature>
<feature type="domain" description="Tyr recombinase" evidence="7">
    <location>
        <begin position="219"/>
        <end position="409"/>
    </location>
</feature>
<feature type="compositionally biased region" description="Low complexity" evidence="6">
    <location>
        <begin position="73"/>
        <end position="82"/>
    </location>
</feature>
<keyword evidence="3 5" id="KW-0238">DNA-binding</keyword>
<evidence type="ECO:0000256" key="5">
    <source>
        <dbReference type="PROSITE-ProRule" id="PRU01248"/>
    </source>
</evidence>
<dbReference type="AlphaFoldDB" id="A0A1M6B1N7"/>
<sequence>MALSPAEIQQLVDQFYDSLTEEQHRQMAQGDGTLMPTTAGMHAQRLLENRNDIDPMDIVLLSSELLRAAGYSRRSPGRYGRSNLPSEGRSLADPAHAMGAGVPRPVAESASGGMLLSELCELRIKSMMAQERAPKTISSEKSKHKHFIEILGDRMINAFTLQDFLSFREEMIASGRAEQTVHNTCVSLSTLFNFAVESDCLEKSRVPRWKKSRELKRSTGWDEFGEDNVKALLESPWYSKGKPLDYRGWIPIISLYSGLRIDEVCQLHKSDLLEVDGVLCLSVNDDGNKKVKTDTSIRKVPVHSELVRLGLTQYVDKQDGERMFPALQNNGHGYGSAYGKVFGRYLRKHITKEKKVVFHSIRKSFASKLSEQSVSEELIGALLGHSPENVVTSLYIGERSISVLKGAVDKIPVWK</sequence>
<dbReference type="InterPro" id="IPR044068">
    <property type="entry name" value="CB"/>
</dbReference>
<reference evidence="9 10" key="1">
    <citation type="submission" date="2016-11" db="EMBL/GenBank/DDBJ databases">
        <authorList>
            <person name="Jaros S."/>
            <person name="Januszkiewicz K."/>
            <person name="Wedrychowicz H."/>
        </authorList>
    </citation>
    <scope>NUCLEOTIDE SEQUENCE [LARGE SCALE GENOMIC DNA]</scope>
    <source>
        <strain evidence="9 10">DSM 5091</strain>
    </source>
</reference>
<dbReference type="Pfam" id="PF00589">
    <property type="entry name" value="Phage_integrase"/>
    <property type="match status" value="1"/>
</dbReference>
<keyword evidence="2" id="KW-0229">DNA integration</keyword>
<evidence type="ECO:0000256" key="6">
    <source>
        <dbReference type="SAM" id="MobiDB-lite"/>
    </source>
</evidence>
<dbReference type="InterPro" id="IPR010998">
    <property type="entry name" value="Integrase_recombinase_N"/>
</dbReference>
<protein>
    <submittedName>
        <fullName evidence="9">Site-specific recombinase XerD</fullName>
    </submittedName>
</protein>
<dbReference type="CDD" id="cd01184">
    <property type="entry name" value="INT_C_like_1"/>
    <property type="match status" value="1"/>
</dbReference>
<dbReference type="EMBL" id="FQZT01000001">
    <property type="protein sequence ID" value="SHI42631.1"/>
    <property type="molecule type" value="Genomic_DNA"/>
</dbReference>
<keyword evidence="10" id="KW-1185">Reference proteome</keyword>
<accession>A0A1M6B1N7</accession>
<dbReference type="Gene3D" id="1.10.150.130">
    <property type="match status" value="1"/>
</dbReference>